<dbReference type="OrthoDB" id="3503208at2759"/>
<evidence type="ECO:0000313" key="1">
    <source>
        <dbReference type="EMBL" id="OCL11750.1"/>
    </source>
</evidence>
<dbReference type="AlphaFoldDB" id="A0A8E2JW08"/>
<reference evidence="1 2" key="1">
    <citation type="journal article" date="2016" name="Nat. Commun.">
        <title>Ectomycorrhizal ecology is imprinted in the genome of the dominant symbiotic fungus Cenococcum geophilum.</title>
        <authorList>
            <consortium name="DOE Joint Genome Institute"/>
            <person name="Peter M."/>
            <person name="Kohler A."/>
            <person name="Ohm R.A."/>
            <person name="Kuo A."/>
            <person name="Krutzmann J."/>
            <person name="Morin E."/>
            <person name="Arend M."/>
            <person name="Barry K.W."/>
            <person name="Binder M."/>
            <person name="Choi C."/>
            <person name="Clum A."/>
            <person name="Copeland A."/>
            <person name="Grisel N."/>
            <person name="Haridas S."/>
            <person name="Kipfer T."/>
            <person name="LaButti K."/>
            <person name="Lindquist E."/>
            <person name="Lipzen A."/>
            <person name="Maire R."/>
            <person name="Meier B."/>
            <person name="Mihaltcheva S."/>
            <person name="Molinier V."/>
            <person name="Murat C."/>
            <person name="Poggeler S."/>
            <person name="Quandt C.A."/>
            <person name="Sperisen C."/>
            <person name="Tritt A."/>
            <person name="Tisserant E."/>
            <person name="Crous P.W."/>
            <person name="Henrissat B."/>
            <person name="Nehls U."/>
            <person name="Egli S."/>
            <person name="Spatafora J.W."/>
            <person name="Grigoriev I.V."/>
            <person name="Martin F.M."/>
        </authorList>
    </citation>
    <scope>NUCLEOTIDE SEQUENCE [LARGE SCALE GENOMIC DNA]</scope>
    <source>
        <strain evidence="1 2">CBS 207.34</strain>
    </source>
</reference>
<organism evidence="1 2">
    <name type="scientific">Glonium stellatum</name>
    <dbReference type="NCBI Taxonomy" id="574774"/>
    <lineage>
        <taxon>Eukaryota</taxon>
        <taxon>Fungi</taxon>
        <taxon>Dikarya</taxon>
        <taxon>Ascomycota</taxon>
        <taxon>Pezizomycotina</taxon>
        <taxon>Dothideomycetes</taxon>
        <taxon>Pleosporomycetidae</taxon>
        <taxon>Gloniales</taxon>
        <taxon>Gloniaceae</taxon>
        <taxon>Glonium</taxon>
    </lineage>
</organism>
<sequence>MSETKFIKWPKNATPEYIAARNELTKAELTLRNQIESVAEMRRALPLGAPMPDYTFASGPSSSTNTPTSHTITLADLAADGRSVVIYHMMFAEDEDKPCPMCVSFVDALNGVGQHIAQRVNLAIVAKAPLEKLLEWGRRRGWSQVRLLSSQGSDFNKDMDMECPGWMPECKQAPGISVFRKDGEGVVRHVYTQLPNFDLETGRGMDLLSPLWNLLDMVPEGRNDFDVGFSYLEDVC</sequence>
<protein>
    <submittedName>
        <fullName evidence="1">CalU12</fullName>
    </submittedName>
</protein>
<accession>A0A8E2JW08</accession>
<name>A0A8E2JW08_9PEZI</name>
<proteinExistence type="predicted"/>
<dbReference type="Gene3D" id="3.40.30.10">
    <property type="entry name" value="Glutaredoxin"/>
    <property type="match status" value="1"/>
</dbReference>
<dbReference type="EMBL" id="KV748993">
    <property type="protein sequence ID" value="OCL11750.1"/>
    <property type="molecule type" value="Genomic_DNA"/>
</dbReference>
<dbReference type="Pfam" id="PF05988">
    <property type="entry name" value="DUF899"/>
    <property type="match status" value="1"/>
</dbReference>
<dbReference type="Proteomes" id="UP000250140">
    <property type="component" value="Unassembled WGS sequence"/>
</dbReference>
<keyword evidence="2" id="KW-1185">Reference proteome</keyword>
<dbReference type="InterPro" id="IPR010296">
    <property type="entry name" value="DUF899_thioredox"/>
</dbReference>
<gene>
    <name evidence="1" type="ORF">AOQ84DRAFT_352882</name>
</gene>
<evidence type="ECO:0000313" key="2">
    <source>
        <dbReference type="Proteomes" id="UP000250140"/>
    </source>
</evidence>
<dbReference type="InterPro" id="IPR036249">
    <property type="entry name" value="Thioredoxin-like_sf"/>
</dbReference>
<dbReference type="SUPFAM" id="SSF52833">
    <property type="entry name" value="Thioredoxin-like"/>
    <property type="match status" value="1"/>
</dbReference>